<dbReference type="EMBL" id="JACHWS010000002">
    <property type="protein sequence ID" value="MBB3037851.1"/>
    <property type="molecule type" value="Genomic_DNA"/>
</dbReference>
<feature type="transmembrane region" description="Helical" evidence="8">
    <location>
        <begin position="92"/>
        <end position="117"/>
    </location>
</feature>
<sequence>MTAAEPSELRSRVRFRLSRAAGAFVKYPARVIVAGYLAVILFGTFLLSLPAATAGSGRATFVEALFTATSAACITGLVVVDTGSFWSPFGHWVIVGLFQLGGLGIMTVASLLGLLVARRMGMRMQLIAHTEQKNLRLGEISRVVAGVIRMSLIIEFITAIFLVTRYYIAYADSFGEAAYWGIFHAISAFNSAGFALQSDSMMQYVGDPLILFPVIIAFTLGAIGFPVIFEVSRHFRQQVREARGAEHTARHWTIHTKVTVLTHSLLGVIGIASVIMFEWANPSTMGPLSTLQKLMAGAVQGLTPRSSGFNTIETGEMNAATVLITDVLMFIGGGSAGTAGGIKVTTFALLGFVILAELRGQPTVHVMGRKLADAVQRQALTVALLSIAAVMGGTIIISTFSEHPLDHVLFEVISAFCTVGLSMGITEDLRPLAQLILVVLMFAGRIGPIILASALALQERPRRYELPEERPIVG</sequence>
<feature type="transmembrane region" description="Helical" evidence="8">
    <location>
        <begin position="379"/>
        <end position="401"/>
    </location>
</feature>
<keyword evidence="3" id="KW-1003">Cell membrane</keyword>
<dbReference type="PANTHER" id="PTHR32024:SF1">
    <property type="entry name" value="KTR SYSTEM POTASSIUM UPTAKE PROTEIN B"/>
    <property type="match status" value="1"/>
</dbReference>
<keyword evidence="5 8" id="KW-1133">Transmembrane helix</keyword>
<keyword evidence="4 8" id="KW-0812">Transmembrane</keyword>
<evidence type="ECO:0000256" key="6">
    <source>
        <dbReference type="ARBA" id="ARBA00023065"/>
    </source>
</evidence>
<gene>
    <name evidence="9" type="ORF">FHU29_002300</name>
</gene>
<dbReference type="GO" id="GO:0030001">
    <property type="term" value="P:metal ion transport"/>
    <property type="evidence" value="ECO:0007669"/>
    <property type="project" value="UniProtKB-ARBA"/>
</dbReference>
<feature type="transmembrane region" description="Helical" evidence="8">
    <location>
        <begin position="432"/>
        <end position="457"/>
    </location>
</feature>
<feature type="transmembrane region" description="Helical" evidence="8">
    <location>
        <begin position="209"/>
        <end position="229"/>
    </location>
</feature>
<evidence type="ECO:0000313" key="10">
    <source>
        <dbReference type="Proteomes" id="UP000567922"/>
    </source>
</evidence>
<organism evidence="9 10">
    <name type="scientific">Hoyosella altamirensis</name>
    <dbReference type="NCBI Taxonomy" id="616997"/>
    <lineage>
        <taxon>Bacteria</taxon>
        <taxon>Bacillati</taxon>
        <taxon>Actinomycetota</taxon>
        <taxon>Actinomycetes</taxon>
        <taxon>Mycobacteriales</taxon>
        <taxon>Hoyosellaceae</taxon>
        <taxon>Hoyosella</taxon>
    </lineage>
</organism>
<evidence type="ECO:0000256" key="4">
    <source>
        <dbReference type="ARBA" id="ARBA00022692"/>
    </source>
</evidence>
<evidence type="ECO:0000256" key="2">
    <source>
        <dbReference type="ARBA" id="ARBA00022448"/>
    </source>
</evidence>
<protein>
    <submittedName>
        <fullName evidence="9">Trk-type K+ transport system membrane component</fullName>
    </submittedName>
</protein>
<name>A0A839RPM1_9ACTN</name>
<feature type="transmembrane region" description="Helical" evidence="8">
    <location>
        <begin position="327"/>
        <end position="358"/>
    </location>
</feature>
<evidence type="ECO:0000256" key="1">
    <source>
        <dbReference type="ARBA" id="ARBA00004651"/>
    </source>
</evidence>
<proteinExistence type="predicted"/>
<feature type="transmembrane region" description="Helical" evidence="8">
    <location>
        <begin position="143"/>
        <end position="168"/>
    </location>
</feature>
<evidence type="ECO:0000256" key="8">
    <source>
        <dbReference type="SAM" id="Phobius"/>
    </source>
</evidence>
<dbReference type="GO" id="GO:0008324">
    <property type="term" value="F:monoatomic cation transmembrane transporter activity"/>
    <property type="evidence" value="ECO:0007669"/>
    <property type="project" value="InterPro"/>
</dbReference>
<evidence type="ECO:0000256" key="5">
    <source>
        <dbReference type="ARBA" id="ARBA00022989"/>
    </source>
</evidence>
<feature type="transmembrane region" description="Helical" evidence="8">
    <location>
        <begin position="61"/>
        <end position="80"/>
    </location>
</feature>
<dbReference type="PANTHER" id="PTHR32024">
    <property type="entry name" value="TRK SYSTEM POTASSIUM UPTAKE PROTEIN TRKG-RELATED"/>
    <property type="match status" value="1"/>
</dbReference>
<keyword evidence="2" id="KW-0813">Transport</keyword>
<dbReference type="Pfam" id="PF02386">
    <property type="entry name" value="TrkH"/>
    <property type="match status" value="1"/>
</dbReference>
<feature type="transmembrane region" description="Helical" evidence="8">
    <location>
        <begin position="27"/>
        <end position="49"/>
    </location>
</feature>
<dbReference type="AlphaFoldDB" id="A0A839RPM1"/>
<keyword evidence="7 8" id="KW-0472">Membrane</keyword>
<evidence type="ECO:0000313" key="9">
    <source>
        <dbReference type="EMBL" id="MBB3037851.1"/>
    </source>
</evidence>
<comment type="subcellular location">
    <subcellularLocation>
        <location evidence="1">Cell membrane</location>
        <topology evidence="1">Multi-pass membrane protein</topology>
    </subcellularLocation>
</comment>
<accession>A0A839RPM1</accession>
<dbReference type="Proteomes" id="UP000567922">
    <property type="component" value="Unassembled WGS sequence"/>
</dbReference>
<reference evidence="9 10" key="1">
    <citation type="submission" date="2020-08" db="EMBL/GenBank/DDBJ databases">
        <title>Sequencing the genomes of 1000 actinobacteria strains.</title>
        <authorList>
            <person name="Klenk H.-P."/>
        </authorList>
    </citation>
    <scope>NUCLEOTIDE SEQUENCE [LARGE SCALE GENOMIC DNA]</scope>
    <source>
        <strain evidence="9 10">DSM 45258</strain>
    </source>
</reference>
<keyword evidence="6" id="KW-0406">Ion transport</keyword>
<dbReference type="GO" id="GO:0005886">
    <property type="term" value="C:plasma membrane"/>
    <property type="evidence" value="ECO:0007669"/>
    <property type="project" value="UniProtKB-SubCell"/>
</dbReference>
<evidence type="ECO:0000256" key="7">
    <source>
        <dbReference type="ARBA" id="ARBA00023136"/>
    </source>
</evidence>
<dbReference type="InterPro" id="IPR003445">
    <property type="entry name" value="Cat_transpt"/>
</dbReference>
<evidence type="ECO:0000256" key="3">
    <source>
        <dbReference type="ARBA" id="ARBA00022475"/>
    </source>
</evidence>
<keyword evidence="10" id="KW-1185">Reference proteome</keyword>
<comment type="caution">
    <text evidence="9">The sequence shown here is derived from an EMBL/GenBank/DDBJ whole genome shotgun (WGS) entry which is preliminary data.</text>
</comment>
<dbReference type="RefSeq" id="WP_232323018.1">
    <property type="nucleotide sequence ID" value="NZ_BDDI01000013.1"/>
</dbReference>
<feature type="transmembrane region" description="Helical" evidence="8">
    <location>
        <begin position="260"/>
        <end position="280"/>
    </location>
</feature>